<evidence type="ECO:0000313" key="3">
    <source>
        <dbReference type="Proteomes" id="UP000807716"/>
    </source>
</evidence>
<reference evidence="2" key="1">
    <citation type="journal article" date="2020" name="Fungal Divers.">
        <title>Resolving the Mortierellaceae phylogeny through synthesis of multi-gene phylogenetics and phylogenomics.</title>
        <authorList>
            <person name="Vandepol N."/>
            <person name="Liber J."/>
            <person name="Desiro A."/>
            <person name="Na H."/>
            <person name="Kennedy M."/>
            <person name="Barry K."/>
            <person name="Grigoriev I.V."/>
            <person name="Miller A.N."/>
            <person name="O'Donnell K."/>
            <person name="Stajich J.E."/>
            <person name="Bonito G."/>
        </authorList>
    </citation>
    <scope>NUCLEOTIDE SEQUENCE</scope>
    <source>
        <strain evidence="2">BC1065</strain>
    </source>
</reference>
<keyword evidence="3" id="KW-1185">Reference proteome</keyword>
<dbReference type="AlphaFoldDB" id="A0A9P6PL78"/>
<feature type="non-terminal residue" evidence="2">
    <location>
        <position position="1"/>
    </location>
</feature>
<comment type="caution">
    <text evidence="2">The sequence shown here is derived from an EMBL/GenBank/DDBJ whole genome shotgun (WGS) entry which is preliminary data.</text>
</comment>
<name>A0A9P6PL78_9FUNG</name>
<dbReference type="Proteomes" id="UP000807716">
    <property type="component" value="Unassembled WGS sequence"/>
</dbReference>
<proteinExistence type="predicted"/>
<dbReference type="EMBL" id="JAAAJB010001790">
    <property type="protein sequence ID" value="KAG0247356.1"/>
    <property type="molecule type" value="Genomic_DNA"/>
</dbReference>
<sequence>MRPSFKTHCDKALKRESSHCDKVHKHEPKSHLPRVLIDFVKHGIIAISRNLLSIGADTSREDGGKNRNAVASNPATGKEKLYPDMDVDKELNAG</sequence>
<feature type="region of interest" description="Disordered" evidence="1">
    <location>
        <begin position="56"/>
        <end position="94"/>
    </location>
</feature>
<evidence type="ECO:0000313" key="2">
    <source>
        <dbReference type="EMBL" id="KAG0247356.1"/>
    </source>
</evidence>
<feature type="compositionally biased region" description="Basic and acidic residues" evidence="1">
    <location>
        <begin position="77"/>
        <end position="94"/>
    </location>
</feature>
<organism evidence="2 3">
    <name type="scientific">Actinomortierella ambigua</name>
    <dbReference type="NCBI Taxonomy" id="1343610"/>
    <lineage>
        <taxon>Eukaryota</taxon>
        <taxon>Fungi</taxon>
        <taxon>Fungi incertae sedis</taxon>
        <taxon>Mucoromycota</taxon>
        <taxon>Mortierellomycotina</taxon>
        <taxon>Mortierellomycetes</taxon>
        <taxon>Mortierellales</taxon>
        <taxon>Mortierellaceae</taxon>
        <taxon>Actinomortierella</taxon>
    </lineage>
</organism>
<evidence type="ECO:0000256" key="1">
    <source>
        <dbReference type="SAM" id="MobiDB-lite"/>
    </source>
</evidence>
<gene>
    <name evidence="2" type="ORF">DFQ27_002159</name>
</gene>
<protein>
    <submittedName>
        <fullName evidence="2">Uncharacterized protein</fullName>
    </submittedName>
</protein>
<accession>A0A9P6PL78</accession>